<dbReference type="PRINTS" id="PR01217">
    <property type="entry name" value="PRICHEXTENSN"/>
</dbReference>
<evidence type="ECO:0000256" key="2">
    <source>
        <dbReference type="ARBA" id="ARBA00022525"/>
    </source>
</evidence>
<dbReference type="SUPFAM" id="SSF51120">
    <property type="entry name" value="beta-Roll"/>
    <property type="match status" value="1"/>
</dbReference>
<keyword evidence="4" id="KW-0479">Metal-binding</keyword>
<dbReference type="AlphaFoldDB" id="A0A7Y1M423"/>
<dbReference type="InterPro" id="IPR013858">
    <property type="entry name" value="Peptidase_M10B_C"/>
</dbReference>
<sequence>MRVPGPTATNSNAGQVPDPRSGISPEGPTQVYTLNSKKTVFTTEQAGKHITRSGFKFHDSNGDGKTTLSYRVSKGFTSQQADQARQALQSWQDVANVTFTEKRQGADGHIDINEMHGTSGGMASLPNRYMSQTFANVGTANAGANPPRGHYFREVLVHEIGHTIGLEHPGDYDGSGNYGRDAAYAGDTRARSVMSYYSEKNQPGHDFKSLNPSAPMMDDISAVQKLYGANTKTRNTDTTYGFNSNTNREAYSLKSANDTPIFCVWDGGGNDTLDFSGYSHHQKINLNAESFSDVGALKGNVSVAKGVTLENAVGGKGDDTLIGNHVANRLKGGAGADRLSGGGGADTFVYDHASDSTPDNPDVILDFASGADKIDVSAVLKRANVSALKFVDRLTGQPGQAVMSYDEGRNEGGLALDLTGNGKADLLIKSIGQIKAADILAHGDTTAPNPEPKDPKPQPRPQPEEPKPKPESKPKEPKPEEPKPRPDSCEPKPRPDPCEPKPRPDPCEPKPRPDSCEPKPRPDPCEPKPRPDSCEPKPRPDPCKPKPRPDSCEPKPRPDPCEPKPRPDPREPQPRPDPREPQPRPDPREPQPRPDPREPQPRPDPREPQPRPDPREPQPRPDPREPQPRPDPREPQPRPDPREPQPCPDPREPQPRPDPCEPQPRPDPREPRPRPNPREPQPRPDPREPQPQPRPDPREPYPRPDPREPRPRPNPREPQPRPHPREPRPRPDPCEPQPRPDPREPRPRPNPREPQPRPDPREPQPRPDPREPRPRPDPREPQPRPDPCEPQPRPEPCEPRPRPNPREPQPRPDPCEPKPTPRTDPCEPKAVTRNVRPAYGLSAHSGEYRAMQAPAFDSRHFQGGLAGEFIRRQKRAE</sequence>
<evidence type="ECO:0000313" key="10">
    <source>
        <dbReference type="EMBL" id="NNA74784.1"/>
    </source>
</evidence>
<protein>
    <submittedName>
        <fullName evidence="10">Peptidase</fullName>
    </submittedName>
</protein>
<gene>
    <name evidence="10" type="ORF">HBO13_19260</name>
</gene>
<evidence type="ECO:0000256" key="8">
    <source>
        <dbReference type="SAM" id="MobiDB-lite"/>
    </source>
</evidence>
<dbReference type="InterPro" id="IPR001818">
    <property type="entry name" value="Pept_M10_metallopeptidase"/>
</dbReference>
<evidence type="ECO:0000256" key="6">
    <source>
        <dbReference type="ARBA" id="ARBA00022801"/>
    </source>
</evidence>
<dbReference type="GO" id="GO:0005615">
    <property type="term" value="C:extracellular space"/>
    <property type="evidence" value="ECO:0007669"/>
    <property type="project" value="InterPro"/>
</dbReference>
<reference evidence="10 11" key="1">
    <citation type="journal article" date="2020" name="Front. Microbiol.">
        <title>Genetic Organization of the aprX-lipA2 Operon Affects the Proteolytic Potential of Pseudomonas Species in Milk.</title>
        <authorList>
            <person name="Maier C."/>
            <person name="Huptas C."/>
            <person name="von Neubeck M."/>
            <person name="Scherer S."/>
            <person name="Wenning M."/>
            <person name="Lucking G."/>
        </authorList>
    </citation>
    <scope>NUCLEOTIDE SEQUENCE [LARGE SCALE GENOMIC DNA]</scope>
    <source>
        <strain evidence="10 11">WS 5405</strain>
    </source>
</reference>
<keyword evidence="2" id="KW-0964">Secreted</keyword>
<dbReference type="CDD" id="cd04277">
    <property type="entry name" value="ZnMc_serralysin_like"/>
    <property type="match status" value="1"/>
</dbReference>
<dbReference type="GO" id="GO:0008270">
    <property type="term" value="F:zinc ion binding"/>
    <property type="evidence" value="ECO:0007669"/>
    <property type="project" value="InterPro"/>
</dbReference>
<keyword evidence="6" id="KW-0378">Hydrolase</keyword>
<comment type="caution">
    <text evidence="10">The sequence shown here is derived from an EMBL/GenBank/DDBJ whole genome shotgun (WGS) entry which is preliminary data.</text>
</comment>
<dbReference type="SUPFAM" id="SSF55486">
    <property type="entry name" value="Metalloproteases ('zincins'), catalytic domain"/>
    <property type="match status" value="1"/>
</dbReference>
<name>A0A7Y1M423_9PSED</name>
<proteinExistence type="predicted"/>
<dbReference type="GO" id="GO:0006508">
    <property type="term" value="P:proteolysis"/>
    <property type="evidence" value="ECO:0007669"/>
    <property type="project" value="InterPro"/>
</dbReference>
<dbReference type="InterPro" id="IPR024079">
    <property type="entry name" value="MetalloPept_cat_dom_sf"/>
</dbReference>
<organism evidence="10 11">
    <name type="scientific">Pseudomonas lactis</name>
    <dbReference type="NCBI Taxonomy" id="1615674"/>
    <lineage>
        <taxon>Bacteria</taxon>
        <taxon>Pseudomonadati</taxon>
        <taxon>Pseudomonadota</taxon>
        <taxon>Gammaproteobacteria</taxon>
        <taxon>Pseudomonadales</taxon>
        <taxon>Pseudomonadaceae</taxon>
        <taxon>Pseudomonas</taxon>
    </lineage>
</organism>
<dbReference type="Proteomes" id="UP000535954">
    <property type="component" value="Unassembled WGS sequence"/>
</dbReference>
<comment type="subcellular location">
    <subcellularLocation>
        <location evidence="1">Secreted</location>
    </subcellularLocation>
</comment>
<evidence type="ECO:0000256" key="5">
    <source>
        <dbReference type="ARBA" id="ARBA00022737"/>
    </source>
</evidence>
<evidence type="ECO:0000256" key="1">
    <source>
        <dbReference type="ARBA" id="ARBA00004613"/>
    </source>
</evidence>
<evidence type="ECO:0000256" key="3">
    <source>
        <dbReference type="ARBA" id="ARBA00022670"/>
    </source>
</evidence>
<keyword evidence="7" id="KW-0862">Zinc</keyword>
<dbReference type="InterPro" id="IPR006026">
    <property type="entry name" value="Peptidase_Metallo"/>
</dbReference>
<keyword evidence="5" id="KW-0677">Repeat</keyword>
<keyword evidence="3" id="KW-0645">Protease</keyword>
<dbReference type="EMBL" id="JAAQYH010000010">
    <property type="protein sequence ID" value="NNA74784.1"/>
    <property type="molecule type" value="Genomic_DNA"/>
</dbReference>
<feature type="compositionally biased region" description="Basic and acidic residues" evidence="8">
    <location>
        <begin position="795"/>
        <end position="827"/>
    </location>
</feature>
<accession>A0A7Y1M423</accession>
<dbReference type="GO" id="GO:0008237">
    <property type="term" value="F:metallopeptidase activity"/>
    <property type="evidence" value="ECO:0007669"/>
    <property type="project" value="InterPro"/>
</dbReference>
<dbReference type="InterPro" id="IPR011049">
    <property type="entry name" value="Serralysin-like_metalloprot_C"/>
</dbReference>
<dbReference type="Pfam" id="PF08548">
    <property type="entry name" value="Peptidase_M10_C"/>
    <property type="match status" value="1"/>
</dbReference>
<feature type="compositionally biased region" description="Basic and acidic residues" evidence="8">
    <location>
        <begin position="695"/>
        <end position="787"/>
    </location>
</feature>
<dbReference type="InterPro" id="IPR034033">
    <property type="entry name" value="Serralysin-like"/>
</dbReference>
<feature type="compositionally biased region" description="Basic and acidic residues" evidence="8">
    <location>
        <begin position="451"/>
        <end position="688"/>
    </location>
</feature>
<feature type="region of interest" description="Disordered" evidence="8">
    <location>
        <begin position="1"/>
        <end position="28"/>
    </location>
</feature>
<evidence type="ECO:0000259" key="9">
    <source>
        <dbReference type="SMART" id="SM00235"/>
    </source>
</evidence>
<dbReference type="GO" id="GO:0005509">
    <property type="term" value="F:calcium ion binding"/>
    <property type="evidence" value="ECO:0007669"/>
    <property type="project" value="InterPro"/>
</dbReference>
<dbReference type="Pfam" id="PF00413">
    <property type="entry name" value="Peptidase_M10"/>
    <property type="match status" value="1"/>
</dbReference>
<feature type="region of interest" description="Disordered" evidence="8">
    <location>
        <begin position="443"/>
        <end position="838"/>
    </location>
</feature>
<feature type="domain" description="Peptidase metallopeptidase" evidence="9">
    <location>
        <begin position="54"/>
        <end position="209"/>
    </location>
</feature>
<evidence type="ECO:0000256" key="7">
    <source>
        <dbReference type="ARBA" id="ARBA00022833"/>
    </source>
</evidence>
<evidence type="ECO:0000313" key="11">
    <source>
        <dbReference type="Proteomes" id="UP000535954"/>
    </source>
</evidence>
<evidence type="ECO:0000256" key="4">
    <source>
        <dbReference type="ARBA" id="ARBA00022723"/>
    </source>
</evidence>
<dbReference type="PRINTS" id="PR00313">
    <property type="entry name" value="CABNDNGRPT"/>
</dbReference>
<dbReference type="RefSeq" id="WP_169900117.1">
    <property type="nucleotide sequence ID" value="NZ_JAAQYH010000010.1"/>
</dbReference>
<dbReference type="Gene3D" id="3.40.390.10">
    <property type="entry name" value="Collagenase (Catalytic Domain)"/>
    <property type="match status" value="1"/>
</dbReference>
<dbReference type="SMART" id="SM00235">
    <property type="entry name" value="ZnMc"/>
    <property type="match status" value="1"/>
</dbReference>
<dbReference type="Gene3D" id="2.150.10.10">
    <property type="entry name" value="Serralysin-like metalloprotease, C-terminal"/>
    <property type="match status" value="1"/>
</dbReference>